<protein>
    <submittedName>
        <fullName evidence="1">35359_t:CDS:1</fullName>
    </submittedName>
</protein>
<accession>A0ACA9RVJ5</accession>
<name>A0ACA9RVJ5_9GLOM</name>
<comment type="caution">
    <text evidence="1">The sequence shown here is derived from an EMBL/GenBank/DDBJ whole genome shotgun (WGS) entry which is preliminary data.</text>
</comment>
<evidence type="ECO:0000313" key="2">
    <source>
        <dbReference type="Proteomes" id="UP000789920"/>
    </source>
</evidence>
<feature type="non-terminal residue" evidence="1">
    <location>
        <position position="1"/>
    </location>
</feature>
<proteinExistence type="predicted"/>
<dbReference type="EMBL" id="CAJVQC010075059">
    <property type="protein sequence ID" value="CAG8813537.1"/>
    <property type="molecule type" value="Genomic_DNA"/>
</dbReference>
<keyword evidence="2" id="KW-1185">Reference proteome</keyword>
<organism evidence="1 2">
    <name type="scientific">Racocetra persica</name>
    <dbReference type="NCBI Taxonomy" id="160502"/>
    <lineage>
        <taxon>Eukaryota</taxon>
        <taxon>Fungi</taxon>
        <taxon>Fungi incertae sedis</taxon>
        <taxon>Mucoromycota</taxon>
        <taxon>Glomeromycotina</taxon>
        <taxon>Glomeromycetes</taxon>
        <taxon>Diversisporales</taxon>
        <taxon>Gigasporaceae</taxon>
        <taxon>Racocetra</taxon>
    </lineage>
</organism>
<gene>
    <name evidence="1" type="ORF">RPERSI_LOCUS23792</name>
</gene>
<sequence>PTKQYYKNEIAEQERNYQYTYNDAIQIQPDQFVNMPIADKQLVMQQLVEESNSNRNLKK</sequence>
<reference evidence="1" key="1">
    <citation type="submission" date="2021-06" db="EMBL/GenBank/DDBJ databases">
        <authorList>
            <person name="Kallberg Y."/>
            <person name="Tangrot J."/>
            <person name="Rosling A."/>
        </authorList>
    </citation>
    <scope>NUCLEOTIDE SEQUENCE</scope>
    <source>
        <strain evidence="1">MA461A</strain>
    </source>
</reference>
<evidence type="ECO:0000313" key="1">
    <source>
        <dbReference type="EMBL" id="CAG8813537.1"/>
    </source>
</evidence>
<dbReference type="Proteomes" id="UP000789920">
    <property type="component" value="Unassembled WGS sequence"/>
</dbReference>